<proteinExistence type="predicted"/>
<name>A0A8S9MZQ4_BRACR</name>
<evidence type="ECO:0008006" key="4">
    <source>
        <dbReference type="Google" id="ProtNLM"/>
    </source>
</evidence>
<gene>
    <name evidence="2" type="ORF">F2Q69_00054258</name>
</gene>
<dbReference type="EMBL" id="QGKX02002183">
    <property type="protein sequence ID" value="KAF3485914.1"/>
    <property type="molecule type" value="Genomic_DNA"/>
</dbReference>
<comment type="caution">
    <text evidence="2">The sequence shown here is derived from an EMBL/GenBank/DDBJ whole genome shotgun (WGS) entry which is preliminary data.</text>
</comment>
<dbReference type="AlphaFoldDB" id="A0A8S9MZQ4"/>
<sequence length="126" mass="14529">MRTLAFQFIRVEVGNGARAFLWHDDWLRVGKLIKWSVRGQRSRHFQELHAKIQAEPVPDQRLGDDKFLWRQDTENMPFTSDRMRATGKLIGRRINPDWSDMLSFVREGASNSNGPDSHSLTFSSGG</sequence>
<evidence type="ECO:0000256" key="1">
    <source>
        <dbReference type="SAM" id="MobiDB-lite"/>
    </source>
</evidence>
<feature type="region of interest" description="Disordered" evidence="1">
    <location>
        <begin position="107"/>
        <end position="126"/>
    </location>
</feature>
<accession>A0A8S9MZQ4</accession>
<dbReference type="Proteomes" id="UP000712600">
    <property type="component" value="Unassembled WGS sequence"/>
</dbReference>
<feature type="compositionally biased region" description="Polar residues" evidence="1">
    <location>
        <begin position="109"/>
        <end position="126"/>
    </location>
</feature>
<evidence type="ECO:0000313" key="2">
    <source>
        <dbReference type="EMBL" id="KAF3485914.1"/>
    </source>
</evidence>
<organism evidence="2 3">
    <name type="scientific">Brassica cretica</name>
    <name type="common">Mustard</name>
    <dbReference type="NCBI Taxonomy" id="69181"/>
    <lineage>
        <taxon>Eukaryota</taxon>
        <taxon>Viridiplantae</taxon>
        <taxon>Streptophyta</taxon>
        <taxon>Embryophyta</taxon>
        <taxon>Tracheophyta</taxon>
        <taxon>Spermatophyta</taxon>
        <taxon>Magnoliopsida</taxon>
        <taxon>eudicotyledons</taxon>
        <taxon>Gunneridae</taxon>
        <taxon>Pentapetalae</taxon>
        <taxon>rosids</taxon>
        <taxon>malvids</taxon>
        <taxon>Brassicales</taxon>
        <taxon>Brassicaceae</taxon>
        <taxon>Brassiceae</taxon>
        <taxon>Brassica</taxon>
    </lineage>
</organism>
<protein>
    <recommendedName>
        <fullName evidence="4">Reverse transcriptase zinc-binding domain-containing protein</fullName>
    </recommendedName>
</protein>
<reference evidence="2" key="1">
    <citation type="submission" date="2019-12" db="EMBL/GenBank/DDBJ databases">
        <title>Genome sequencing and annotation of Brassica cretica.</title>
        <authorList>
            <person name="Studholme D.J."/>
            <person name="Sarris P."/>
        </authorList>
    </citation>
    <scope>NUCLEOTIDE SEQUENCE</scope>
    <source>
        <strain evidence="2">PFS-109/04</strain>
        <tissue evidence="2">Leaf</tissue>
    </source>
</reference>
<evidence type="ECO:0000313" key="3">
    <source>
        <dbReference type="Proteomes" id="UP000712600"/>
    </source>
</evidence>